<dbReference type="AlphaFoldDB" id="A0A6N2AXC8"/>
<reference evidence="4" key="1">
    <citation type="submission" date="2019-05" db="EMBL/GenBank/DDBJ databases">
        <title>The de novo reference genome and transcriptome assemblies of the wild tomato species Solanum chilense.</title>
        <authorList>
            <person name="Stam R."/>
            <person name="Nosenko T."/>
            <person name="Hoerger A.C."/>
            <person name="Stephan W."/>
            <person name="Seidel M.A."/>
            <person name="Kuhn J.M.M."/>
            <person name="Haberer G."/>
            <person name="Tellier A."/>
        </authorList>
    </citation>
    <scope>NUCLEOTIDE SEQUENCE</scope>
    <source>
        <tissue evidence="4">Mature leaves</tissue>
    </source>
</reference>
<keyword evidence="1" id="KW-0175">Coiled coil</keyword>
<name>A0A6N2AXC8_SOLCI</name>
<sequence length="515" mass="58995">MLRRRAVRGRPRRNVEEQEVPNAPEATSQGEVPNAEFREAIRMLSQVVTYQFGKQRGDRQEMADTSRILEFVRMNPPSFTRSNTIEDPKNFIEGLKKVNEEMVKDKRSRMSLFVVGLDRASIKECRAAMLIGDMVISSMMKGGLSRPQFQKSKRHAPSSSSAPSPRNKGEYSGHKSQYSNVRPVQSQGMDWLHACYASIDCRTRAVKFQIPNELFIEWASSSAVHKGRFNSYLKARTLVSKGCIYHLVRVNDSSIDVPSLQNAEDHASHLRVVLQTLRDQKLYAKFSKSEFWLRFSMGSTSRVEEEKRDLAKDEHMLAQLGQDQDPILLDLKASVHSQIVLAFEQREDGVLKYQGRLCVPNVDRLQERMLEEAHSSRMTKSAHLLPVKTTFSTKDYAKLNIQEVVSRTKGFMKFGKKGKLSPRYIGRYRNSKRVGNVVYELEMPQELEGVHLVFHISMLKKCFDDPSLIIQPENVRIKDNLSYEEVPVHILDRHVRKLRTKEVASGQGPLEEPIC</sequence>
<dbReference type="Pfam" id="PF24626">
    <property type="entry name" value="SH3_Tf2-1"/>
    <property type="match status" value="1"/>
</dbReference>
<dbReference type="InterPro" id="IPR056924">
    <property type="entry name" value="SH3_Tf2-1"/>
</dbReference>
<feature type="region of interest" description="Disordered" evidence="2">
    <location>
        <begin position="145"/>
        <end position="177"/>
    </location>
</feature>
<organism evidence="4">
    <name type="scientific">Solanum chilense</name>
    <name type="common">Tomato</name>
    <name type="synonym">Lycopersicon chilense</name>
    <dbReference type="NCBI Taxonomy" id="4083"/>
    <lineage>
        <taxon>Eukaryota</taxon>
        <taxon>Viridiplantae</taxon>
        <taxon>Streptophyta</taxon>
        <taxon>Embryophyta</taxon>
        <taxon>Tracheophyta</taxon>
        <taxon>Spermatophyta</taxon>
        <taxon>Magnoliopsida</taxon>
        <taxon>eudicotyledons</taxon>
        <taxon>Gunneridae</taxon>
        <taxon>Pentapetalae</taxon>
        <taxon>asterids</taxon>
        <taxon>lamiids</taxon>
        <taxon>Solanales</taxon>
        <taxon>Solanaceae</taxon>
        <taxon>Solanoideae</taxon>
        <taxon>Solaneae</taxon>
        <taxon>Solanum</taxon>
        <taxon>Solanum subgen. Lycopersicon</taxon>
    </lineage>
</organism>
<evidence type="ECO:0000256" key="2">
    <source>
        <dbReference type="SAM" id="MobiDB-lite"/>
    </source>
</evidence>
<evidence type="ECO:0000313" key="4">
    <source>
        <dbReference type="EMBL" id="TMW87187.1"/>
    </source>
</evidence>
<evidence type="ECO:0000259" key="3">
    <source>
        <dbReference type="Pfam" id="PF24626"/>
    </source>
</evidence>
<evidence type="ECO:0000256" key="1">
    <source>
        <dbReference type="SAM" id="Coils"/>
    </source>
</evidence>
<dbReference type="PANTHER" id="PTHR46148:SF56">
    <property type="entry name" value="RETROTRANSPOSON PROTEIN"/>
    <property type="match status" value="1"/>
</dbReference>
<comment type="caution">
    <text evidence="4">The sequence shown here is derived from an EMBL/GenBank/DDBJ whole genome shotgun (WGS) entry which is preliminary data.</text>
</comment>
<gene>
    <name evidence="4" type="ORF">EJD97_020311</name>
</gene>
<accession>A0A6N2AXC8</accession>
<feature type="compositionally biased region" description="Basic residues" evidence="2">
    <location>
        <begin position="1"/>
        <end position="12"/>
    </location>
</feature>
<proteinExistence type="predicted"/>
<feature type="coiled-coil region" evidence="1">
    <location>
        <begin position="260"/>
        <end position="323"/>
    </location>
</feature>
<dbReference type="EMBL" id="RXGB01005884">
    <property type="protein sequence ID" value="TMW87187.1"/>
    <property type="molecule type" value="Genomic_DNA"/>
</dbReference>
<dbReference type="PANTHER" id="PTHR46148">
    <property type="entry name" value="CHROMO DOMAIN-CONTAINING PROTEIN"/>
    <property type="match status" value="1"/>
</dbReference>
<feature type="region of interest" description="Disordered" evidence="2">
    <location>
        <begin position="1"/>
        <end position="33"/>
    </location>
</feature>
<protein>
    <recommendedName>
        <fullName evidence="3">Tf2-1-like SH3-like domain-containing protein</fullName>
    </recommendedName>
</protein>
<feature type="domain" description="Tf2-1-like SH3-like" evidence="3">
    <location>
        <begin position="408"/>
        <end position="462"/>
    </location>
</feature>